<keyword evidence="1" id="KW-0812">Transmembrane</keyword>
<evidence type="ECO:0000256" key="1">
    <source>
        <dbReference type="SAM" id="Phobius"/>
    </source>
</evidence>
<sequence length="73" mass="7937">MKLAESHLETCSNTPEDIDLFNVNSALAFFRVHSFVASAVAAAPLGGVVLLPPTTSHKSSLIKYDSIHDFHNR</sequence>
<evidence type="ECO:0000313" key="3">
    <source>
        <dbReference type="Proteomes" id="UP000489600"/>
    </source>
</evidence>
<evidence type="ECO:0000313" key="2">
    <source>
        <dbReference type="EMBL" id="VVA96338.1"/>
    </source>
</evidence>
<keyword evidence="3" id="KW-1185">Reference proteome</keyword>
<accession>A0A565B3T9</accession>
<gene>
    <name evidence="2" type="ORF">ANE_LOCUS6783</name>
</gene>
<keyword evidence="1" id="KW-0472">Membrane</keyword>
<reference evidence="2" key="1">
    <citation type="submission" date="2019-07" db="EMBL/GenBank/DDBJ databases">
        <authorList>
            <person name="Dittberner H."/>
        </authorList>
    </citation>
    <scope>NUCLEOTIDE SEQUENCE [LARGE SCALE GENOMIC DNA]</scope>
</reference>
<dbReference type="Proteomes" id="UP000489600">
    <property type="component" value="Unassembled WGS sequence"/>
</dbReference>
<protein>
    <submittedName>
        <fullName evidence="2">Uncharacterized protein</fullName>
    </submittedName>
</protein>
<organism evidence="2 3">
    <name type="scientific">Arabis nemorensis</name>
    <dbReference type="NCBI Taxonomy" id="586526"/>
    <lineage>
        <taxon>Eukaryota</taxon>
        <taxon>Viridiplantae</taxon>
        <taxon>Streptophyta</taxon>
        <taxon>Embryophyta</taxon>
        <taxon>Tracheophyta</taxon>
        <taxon>Spermatophyta</taxon>
        <taxon>Magnoliopsida</taxon>
        <taxon>eudicotyledons</taxon>
        <taxon>Gunneridae</taxon>
        <taxon>Pentapetalae</taxon>
        <taxon>rosids</taxon>
        <taxon>malvids</taxon>
        <taxon>Brassicales</taxon>
        <taxon>Brassicaceae</taxon>
        <taxon>Arabideae</taxon>
        <taxon>Arabis</taxon>
    </lineage>
</organism>
<dbReference type="EMBL" id="CABITT030000003">
    <property type="protein sequence ID" value="VVA96338.1"/>
    <property type="molecule type" value="Genomic_DNA"/>
</dbReference>
<name>A0A565B3T9_9BRAS</name>
<comment type="caution">
    <text evidence="2">The sequence shown here is derived from an EMBL/GenBank/DDBJ whole genome shotgun (WGS) entry which is preliminary data.</text>
</comment>
<dbReference type="AlphaFoldDB" id="A0A565B3T9"/>
<feature type="transmembrane region" description="Helical" evidence="1">
    <location>
        <begin position="28"/>
        <end position="51"/>
    </location>
</feature>
<proteinExistence type="predicted"/>
<keyword evidence="1" id="KW-1133">Transmembrane helix</keyword>